<gene>
    <name evidence="1" type="ORF">PBY51_004698</name>
</gene>
<organism evidence="1 2">
    <name type="scientific">Eleginops maclovinus</name>
    <name type="common">Patagonian blennie</name>
    <name type="synonym">Eleginus maclovinus</name>
    <dbReference type="NCBI Taxonomy" id="56733"/>
    <lineage>
        <taxon>Eukaryota</taxon>
        <taxon>Metazoa</taxon>
        <taxon>Chordata</taxon>
        <taxon>Craniata</taxon>
        <taxon>Vertebrata</taxon>
        <taxon>Euteleostomi</taxon>
        <taxon>Actinopterygii</taxon>
        <taxon>Neopterygii</taxon>
        <taxon>Teleostei</taxon>
        <taxon>Neoteleostei</taxon>
        <taxon>Acanthomorphata</taxon>
        <taxon>Eupercaria</taxon>
        <taxon>Perciformes</taxon>
        <taxon>Notothenioidei</taxon>
        <taxon>Eleginopidae</taxon>
        <taxon>Eleginops</taxon>
    </lineage>
</organism>
<dbReference type="AlphaFoldDB" id="A0AAN7X4M6"/>
<keyword evidence="2" id="KW-1185">Reference proteome</keyword>
<proteinExistence type="predicted"/>
<reference evidence="1 2" key="1">
    <citation type="journal article" date="2023" name="Genes (Basel)">
        <title>Chromosome-Level Genome Assembly and Circadian Gene Repertoire of the Patagonia Blennie Eleginops maclovinus-The Closest Ancestral Proxy of Antarctic Cryonotothenioids.</title>
        <authorList>
            <person name="Cheng C.C."/>
            <person name="Rivera-Colon A.G."/>
            <person name="Minhas B.F."/>
            <person name="Wilson L."/>
            <person name="Rayamajhi N."/>
            <person name="Vargas-Chacoff L."/>
            <person name="Catchen J.M."/>
        </authorList>
    </citation>
    <scope>NUCLEOTIDE SEQUENCE [LARGE SCALE GENOMIC DNA]</scope>
    <source>
        <strain evidence="1">JMC-PN-2008</strain>
    </source>
</reference>
<sequence>MTVSSTTPHCLPSLRQGFLFQTHVHCLPWSRPAGTPLGLIHSGGTKGPVVAGVSQKRGQHLNLCRV</sequence>
<protein>
    <submittedName>
        <fullName evidence="1">Uncharacterized protein</fullName>
    </submittedName>
</protein>
<comment type="caution">
    <text evidence="1">The sequence shown here is derived from an EMBL/GenBank/DDBJ whole genome shotgun (WGS) entry which is preliminary data.</text>
</comment>
<accession>A0AAN7X4M6</accession>
<evidence type="ECO:0000313" key="1">
    <source>
        <dbReference type="EMBL" id="KAK5854511.1"/>
    </source>
</evidence>
<name>A0AAN7X4M6_ELEMC</name>
<dbReference type="Proteomes" id="UP001346869">
    <property type="component" value="Unassembled WGS sequence"/>
</dbReference>
<reference evidence="1 2" key="2">
    <citation type="journal article" date="2023" name="Mol. Biol. Evol.">
        <title>Genomics of Secondarily Temperate Adaptation in the Only Non-Antarctic Icefish.</title>
        <authorList>
            <person name="Rivera-Colon A.G."/>
            <person name="Rayamajhi N."/>
            <person name="Minhas B.F."/>
            <person name="Madrigal G."/>
            <person name="Bilyk K.T."/>
            <person name="Yoon V."/>
            <person name="Hune M."/>
            <person name="Gregory S."/>
            <person name="Cheng C.H.C."/>
            <person name="Catchen J.M."/>
        </authorList>
    </citation>
    <scope>NUCLEOTIDE SEQUENCE [LARGE SCALE GENOMIC DNA]</scope>
    <source>
        <strain evidence="1">JMC-PN-2008</strain>
    </source>
</reference>
<dbReference type="EMBL" id="JAUZQC010000018">
    <property type="protein sequence ID" value="KAK5854511.1"/>
    <property type="molecule type" value="Genomic_DNA"/>
</dbReference>
<evidence type="ECO:0000313" key="2">
    <source>
        <dbReference type="Proteomes" id="UP001346869"/>
    </source>
</evidence>